<dbReference type="Proteomes" id="UP000070174">
    <property type="component" value="Unassembled WGS sequence"/>
</dbReference>
<keyword evidence="3 6" id="KW-0812">Transmembrane</keyword>
<evidence type="ECO:0000256" key="6">
    <source>
        <dbReference type="RuleBase" id="RU366058"/>
    </source>
</evidence>
<keyword evidence="2 6" id="KW-1003">Cell membrane</keyword>
<sequence length="242" mass="27267">MKIIKEKLKKFEDEENIDLSENEKNVKNRFRKIQIVALISFLSIIILLIFNRSGNMSIDSIVESASGNPIKSIISLLSLFAVKSLTIIVPIGSLYLASGIIFEPLKAVLINYLGLSITLTIPFILGRWSGSEEMDYLRKKYPNLKQLIEMQKKNEFLASFLIRLIGWFPCDILSFYFGACKTNYMKYITSSLLGASIGVIISTLLGDVILNPLSWQFMGLILIKILISASVIGITYRVNKDK</sequence>
<evidence type="ECO:0000313" key="8">
    <source>
        <dbReference type="EMBL" id="KXA29631.1"/>
    </source>
</evidence>
<dbReference type="RefSeq" id="WP_060800326.1">
    <property type="nucleotide sequence ID" value="NZ_KQ957101.1"/>
</dbReference>
<dbReference type="InterPro" id="IPR032816">
    <property type="entry name" value="VTT_dom"/>
</dbReference>
<evidence type="ECO:0000256" key="3">
    <source>
        <dbReference type="ARBA" id="ARBA00022692"/>
    </source>
</evidence>
<dbReference type="AlphaFoldDB" id="A0A133PM65"/>
<evidence type="ECO:0000256" key="2">
    <source>
        <dbReference type="ARBA" id="ARBA00022475"/>
    </source>
</evidence>
<reference evidence="8 9" key="1">
    <citation type="submission" date="2016-01" db="EMBL/GenBank/DDBJ databases">
        <authorList>
            <person name="Oliw E.H."/>
        </authorList>
    </citation>
    <scope>NUCLEOTIDE SEQUENCE [LARGE SCALE GENOMIC DNA]</scope>
    <source>
        <strain evidence="8 9">CMW7756A</strain>
    </source>
</reference>
<name>A0A133PM65_9FIRM</name>
<comment type="subcellular location">
    <subcellularLocation>
        <location evidence="1 6">Cell membrane</location>
        <topology evidence="1 6">Multi-pass membrane protein</topology>
    </subcellularLocation>
</comment>
<evidence type="ECO:0000259" key="7">
    <source>
        <dbReference type="Pfam" id="PF09335"/>
    </source>
</evidence>
<dbReference type="Pfam" id="PF09335">
    <property type="entry name" value="VTT_dom"/>
    <property type="match status" value="1"/>
</dbReference>
<accession>A0A133PM65</accession>
<feature type="transmembrane region" description="Helical" evidence="6">
    <location>
        <begin position="33"/>
        <end position="53"/>
    </location>
</feature>
<feature type="transmembrane region" description="Helical" evidence="6">
    <location>
        <begin position="73"/>
        <end position="97"/>
    </location>
</feature>
<feature type="transmembrane region" description="Helical" evidence="6">
    <location>
        <begin position="156"/>
        <end position="179"/>
    </location>
</feature>
<dbReference type="PANTHER" id="PTHR12677">
    <property type="entry name" value="GOLGI APPARATUS MEMBRANE PROTEIN TVP38-RELATED"/>
    <property type="match status" value="1"/>
</dbReference>
<evidence type="ECO:0000256" key="1">
    <source>
        <dbReference type="ARBA" id="ARBA00004651"/>
    </source>
</evidence>
<dbReference type="InterPro" id="IPR015414">
    <property type="entry name" value="TMEM64"/>
</dbReference>
<feature type="transmembrane region" description="Helical" evidence="6">
    <location>
        <begin position="191"/>
        <end position="209"/>
    </location>
</feature>
<organism evidence="8">
    <name type="scientific">Peptoniphilus harei</name>
    <dbReference type="NCBI Taxonomy" id="54005"/>
    <lineage>
        <taxon>Bacteria</taxon>
        <taxon>Bacillati</taxon>
        <taxon>Bacillota</taxon>
        <taxon>Tissierellia</taxon>
        <taxon>Tissierellales</taxon>
        <taxon>Peptoniphilaceae</taxon>
        <taxon>Peptoniphilus</taxon>
    </lineage>
</organism>
<evidence type="ECO:0000256" key="5">
    <source>
        <dbReference type="ARBA" id="ARBA00023136"/>
    </source>
</evidence>
<dbReference type="EMBL" id="LRQE01000034">
    <property type="protein sequence ID" value="KXA29631.1"/>
    <property type="molecule type" value="Genomic_DNA"/>
</dbReference>
<dbReference type="GO" id="GO:0005886">
    <property type="term" value="C:plasma membrane"/>
    <property type="evidence" value="ECO:0007669"/>
    <property type="project" value="UniProtKB-SubCell"/>
</dbReference>
<comment type="similarity">
    <text evidence="6">Belongs to the TVP38/TMEM64 family.</text>
</comment>
<dbReference type="PATRIC" id="fig|54005.3.peg.1239"/>
<dbReference type="PANTHER" id="PTHR12677:SF49">
    <property type="entry name" value="TVP38_TMEM64 FAMILY MEMBRANE PROTEIN"/>
    <property type="match status" value="1"/>
</dbReference>
<keyword evidence="4 6" id="KW-1133">Transmembrane helix</keyword>
<gene>
    <name evidence="8" type="ORF">HMPREF3229_01256</name>
</gene>
<feature type="transmembrane region" description="Helical" evidence="6">
    <location>
        <begin position="215"/>
        <end position="236"/>
    </location>
</feature>
<feature type="domain" description="VTT" evidence="7">
    <location>
        <begin position="90"/>
        <end position="207"/>
    </location>
</feature>
<comment type="caution">
    <text evidence="8">The sequence shown here is derived from an EMBL/GenBank/DDBJ whole genome shotgun (WGS) entry which is preliminary data.</text>
</comment>
<evidence type="ECO:0000256" key="4">
    <source>
        <dbReference type="ARBA" id="ARBA00022989"/>
    </source>
</evidence>
<evidence type="ECO:0000313" key="9">
    <source>
        <dbReference type="Proteomes" id="UP000070174"/>
    </source>
</evidence>
<proteinExistence type="inferred from homology"/>
<keyword evidence="5 6" id="KW-0472">Membrane</keyword>
<protein>
    <recommendedName>
        <fullName evidence="6">TVP38/TMEM64 family membrane protein</fullName>
    </recommendedName>
</protein>
<feature type="transmembrane region" description="Helical" evidence="6">
    <location>
        <begin position="109"/>
        <end position="128"/>
    </location>
</feature>